<evidence type="ECO:0000313" key="7">
    <source>
        <dbReference type="EMBL" id="TMR41389.1"/>
    </source>
</evidence>
<dbReference type="Gene3D" id="3.30.950.10">
    <property type="entry name" value="Methyltransferase, Cobalt-precorrin-4 Transmethylase, Domain 2"/>
    <property type="match status" value="1"/>
</dbReference>
<reference evidence="7 8" key="1">
    <citation type="submission" date="2019-05" db="EMBL/GenBank/DDBJ databases">
        <title>Draft genome sequence of Actinomadura geliboluensis A8036.</title>
        <authorList>
            <person name="Saricaoglu S."/>
            <person name="Isik K."/>
        </authorList>
    </citation>
    <scope>NUCLEOTIDE SEQUENCE [LARGE SCALE GENOMIC DNA]</scope>
    <source>
        <strain evidence="7 8">A8036</strain>
    </source>
</reference>
<dbReference type="SUPFAM" id="SSF53790">
    <property type="entry name" value="Tetrapyrrole methylase"/>
    <property type="match status" value="1"/>
</dbReference>
<proteinExistence type="predicted"/>
<dbReference type="CDD" id="cd11643">
    <property type="entry name" value="Precorrin-6A-synthase"/>
    <property type="match status" value="1"/>
</dbReference>
<evidence type="ECO:0000256" key="4">
    <source>
        <dbReference type="ARBA" id="ARBA00022679"/>
    </source>
</evidence>
<sequence length="282" mass="30434">MPTTVITRWSTGPPAARVKCGAKSIAGTIGQVKRLLIIGIGAGDPDHLTFQAAKAIAAADVFLLVGKGEAKHDLAGLRHDLIAAHGRAPYRIVEARDPERDRTADGPAYTAAVEDWRSRRARIYEDFVRDELADGQTGALLVWGDPGIYDSTLAALAEVDAEFETEVIPGISSVSALTARHRIGLTRVGRPVHLTTGRRLAAEGATADDVLVMLDAHCSFTGAGDDFHIYWGAYLGTPDEILISGPVREVADEIRATRAEARARKGWIMDTYLLRREPPAHD</sequence>
<evidence type="ECO:0000259" key="6">
    <source>
        <dbReference type="Pfam" id="PF00590"/>
    </source>
</evidence>
<dbReference type="AlphaFoldDB" id="A0A5S4H8R7"/>
<protein>
    <submittedName>
        <fullName evidence="7">Precorrin-6A synthase (Deacetylating)</fullName>
        <ecNumber evidence="7">2.1.1.152</ecNumber>
    </submittedName>
</protein>
<keyword evidence="5" id="KW-0949">S-adenosyl-L-methionine</keyword>
<dbReference type="PANTHER" id="PTHR43467:SF1">
    <property type="entry name" value="PRECORRIN-6A SYNTHASE [DEACETYLATING]"/>
    <property type="match status" value="1"/>
</dbReference>
<dbReference type="InterPro" id="IPR035996">
    <property type="entry name" value="4pyrrol_Methylase_sf"/>
</dbReference>
<evidence type="ECO:0000256" key="3">
    <source>
        <dbReference type="ARBA" id="ARBA00022603"/>
    </source>
</evidence>
<evidence type="ECO:0000256" key="2">
    <source>
        <dbReference type="ARBA" id="ARBA00022573"/>
    </source>
</evidence>
<dbReference type="Gene3D" id="3.40.1010.10">
    <property type="entry name" value="Cobalt-precorrin-4 Transmethylase, Domain 1"/>
    <property type="match status" value="1"/>
</dbReference>
<dbReference type="PIRSF" id="PIRSF036525">
    <property type="entry name" value="CobF"/>
    <property type="match status" value="1"/>
</dbReference>
<comment type="pathway">
    <text evidence="1">Cofactor biosynthesis; adenosylcobalamin biosynthesis.</text>
</comment>
<dbReference type="InterPro" id="IPR000878">
    <property type="entry name" value="4pyrrol_Mease"/>
</dbReference>
<dbReference type="InterPro" id="IPR014776">
    <property type="entry name" value="4pyrrole_Mease_sub2"/>
</dbReference>
<keyword evidence="3 7" id="KW-0489">Methyltransferase</keyword>
<dbReference type="PANTHER" id="PTHR43467">
    <property type="entry name" value="COBALT-PRECORRIN-2 C(20)-METHYLTRANSFERASE"/>
    <property type="match status" value="1"/>
</dbReference>
<dbReference type="NCBIfam" id="TIGR02434">
    <property type="entry name" value="CobF"/>
    <property type="match status" value="1"/>
</dbReference>
<dbReference type="EC" id="2.1.1.152" evidence="7"/>
<feature type="domain" description="Tetrapyrrole methylase" evidence="6">
    <location>
        <begin position="35"/>
        <end position="250"/>
    </location>
</feature>
<evidence type="ECO:0000256" key="5">
    <source>
        <dbReference type="ARBA" id="ARBA00022691"/>
    </source>
</evidence>
<evidence type="ECO:0000256" key="1">
    <source>
        <dbReference type="ARBA" id="ARBA00004953"/>
    </source>
</evidence>
<dbReference type="InterPro" id="IPR014777">
    <property type="entry name" value="4pyrrole_Mease_sub1"/>
</dbReference>
<dbReference type="InterPro" id="IPR012797">
    <property type="entry name" value="CobF"/>
</dbReference>
<evidence type="ECO:0000313" key="8">
    <source>
        <dbReference type="Proteomes" id="UP000305238"/>
    </source>
</evidence>
<organism evidence="7 8">
    <name type="scientific">Actinomadura geliboluensis</name>
    <dbReference type="NCBI Taxonomy" id="882440"/>
    <lineage>
        <taxon>Bacteria</taxon>
        <taxon>Bacillati</taxon>
        <taxon>Actinomycetota</taxon>
        <taxon>Actinomycetes</taxon>
        <taxon>Streptosporangiales</taxon>
        <taxon>Thermomonosporaceae</taxon>
        <taxon>Actinomadura</taxon>
    </lineage>
</organism>
<keyword evidence="8" id="KW-1185">Reference proteome</keyword>
<comment type="caution">
    <text evidence="7">The sequence shown here is derived from an EMBL/GenBank/DDBJ whole genome shotgun (WGS) entry which is preliminary data.</text>
</comment>
<dbReference type="Pfam" id="PF00590">
    <property type="entry name" value="TP_methylase"/>
    <property type="match status" value="1"/>
</dbReference>
<dbReference type="Proteomes" id="UP000305238">
    <property type="component" value="Unassembled WGS sequence"/>
</dbReference>
<dbReference type="OrthoDB" id="9787471at2"/>
<dbReference type="EMBL" id="VCKZ01000024">
    <property type="protein sequence ID" value="TMR41389.1"/>
    <property type="molecule type" value="Genomic_DNA"/>
</dbReference>
<keyword evidence="4 7" id="KW-0808">Transferase</keyword>
<dbReference type="GO" id="GO:0009236">
    <property type="term" value="P:cobalamin biosynthetic process"/>
    <property type="evidence" value="ECO:0007669"/>
    <property type="project" value="UniProtKB-KW"/>
</dbReference>
<dbReference type="GO" id="GO:0043819">
    <property type="term" value="F:precorrin-6A synthase (deacetylating) activity"/>
    <property type="evidence" value="ECO:0007669"/>
    <property type="project" value="UniProtKB-EC"/>
</dbReference>
<dbReference type="GO" id="GO:0032259">
    <property type="term" value="P:methylation"/>
    <property type="evidence" value="ECO:0007669"/>
    <property type="project" value="UniProtKB-KW"/>
</dbReference>
<keyword evidence="2" id="KW-0169">Cobalamin biosynthesis</keyword>
<accession>A0A5S4H8R7</accession>
<name>A0A5S4H8R7_9ACTN</name>
<gene>
    <name evidence="7" type="ORF">ETD96_06005</name>
</gene>